<dbReference type="Proteomes" id="UP001642540">
    <property type="component" value="Unassembled WGS sequence"/>
</dbReference>
<dbReference type="PANTHER" id="PTHR19876">
    <property type="entry name" value="COATOMER"/>
    <property type="match status" value="1"/>
</dbReference>
<dbReference type="Pfam" id="PF04053">
    <property type="entry name" value="B-prop_COPA_B_2nd"/>
    <property type="match status" value="1"/>
</dbReference>
<dbReference type="PROSITE" id="PS00678">
    <property type="entry name" value="WD_REPEATS_1"/>
    <property type="match status" value="1"/>
</dbReference>
<keyword evidence="8" id="KW-0472">Membrane</keyword>
<dbReference type="InterPro" id="IPR001680">
    <property type="entry name" value="WD40_rpt"/>
</dbReference>
<dbReference type="PROSITE" id="PS50294">
    <property type="entry name" value="WD_REPEATS_REGION"/>
    <property type="match status" value="5"/>
</dbReference>
<feature type="repeat" description="WD" evidence="9">
    <location>
        <begin position="152"/>
        <end position="193"/>
    </location>
</feature>
<dbReference type="InterPro" id="IPR036322">
    <property type="entry name" value="WD40_repeat_dom_sf"/>
</dbReference>
<keyword evidence="6" id="KW-0813">Transport</keyword>
<evidence type="ECO:0000256" key="9">
    <source>
        <dbReference type="PROSITE-ProRule" id="PRU00221"/>
    </source>
</evidence>
<evidence type="ECO:0000256" key="7">
    <source>
        <dbReference type="ARBA" id="ARBA00023034"/>
    </source>
</evidence>
<dbReference type="PRINTS" id="PR00320">
    <property type="entry name" value="GPROTEINBRPT"/>
</dbReference>
<feature type="repeat" description="WD" evidence="9">
    <location>
        <begin position="110"/>
        <end position="151"/>
    </location>
</feature>
<evidence type="ECO:0000313" key="12">
    <source>
        <dbReference type="Proteomes" id="UP001642540"/>
    </source>
</evidence>
<dbReference type="CDD" id="cd00200">
    <property type="entry name" value="WD40"/>
    <property type="match status" value="1"/>
</dbReference>
<evidence type="ECO:0000256" key="3">
    <source>
        <dbReference type="ARBA" id="ARBA00022574"/>
    </source>
</evidence>
<dbReference type="EMBL" id="CAXLJM020000075">
    <property type="protein sequence ID" value="CAL8128782.1"/>
    <property type="molecule type" value="Genomic_DNA"/>
</dbReference>
<feature type="repeat" description="WD" evidence="9">
    <location>
        <begin position="194"/>
        <end position="236"/>
    </location>
</feature>
<dbReference type="SUPFAM" id="SSF50978">
    <property type="entry name" value="WD40 repeat-like"/>
    <property type="match status" value="1"/>
</dbReference>
<evidence type="ECO:0000256" key="5">
    <source>
        <dbReference type="ARBA" id="ARBA00022892"/>
    </source>
</evidence>
<dbReference type="InterPro" id="IPR006692">
    <property type="entry name" value="Beta-prop_COPA/B_2nd"/>
</dbReference>
<dbReference type="PROSITE" id="PS50082">
    <property type="entry name" value="WD_REPEATS_2"/>
    <property type="match status" value="5"/>
</dbReference>
<organism evidence="11 12">
    <name type="scientific">Orchesella dallaii</name>
    <dbReference type="NCBI Taxonomy" id="48710"/>
    <lineage>
        <taxon>Eukaryota</taxon>
        <taxon>Metazoa</taxon>
        <taxon>Ecdysozoa</taxon>
        <taxon>Arthropoda</taxon>
        <taxon>Hexapoda</taxon>
        <taxon>Collembola</taxon>
        <taxon>Entomobryomorpha</taxon>
        <taxon>Entomobryoidea</taxon>
        <taxon>Orchesellidae</taxon>
        <taxon>Orchesellinae</taxon>
        <taxon>Orchesella</taxon>
    </lineage>
</organism>
<feature type="repeat" description="WD" evidence="9">
    <location>
        <begin position="311"/>
        <end position="342"/>
    </location>
</feature>
<evidence type="ECO:0000256" key="8">
    <source>
        <dbReference type="ARBA" id="ARBA00023136"/>
    </source>
</evidence>
<dbReference type="Pfam" id="PF00400">
    <property type="entry name" value="WD40"/>
    <property type="match status" value="6"/>
</dbReference>
<evidence type="ECO:0000256" key="6">
    <source>
        <dbReference type="ARBA" id="ARBA00022927"/>
    </source>
</evidence>
<reference evidence="11 12" key="1">
    <citation type="submission" date="2024-08" db="EMBL/GenBank/DDBJ databases">
        <authorList>
            <person name="Cucini C."/>
            <person name="Frati F."/>
        </authorList>
    </citation>
    <scope>NUCLEOTIDE SEQUENCE [LARGE SCALE GENOMIC DNA]</scope>
</reference>
<proteinExistence type="predicted"/>
<dbReference type="PANTHER" id="PTHR19876:SF1">
    <property type="entry name" value="COATOMER SUBUNIT ALPHA"/>
    <property type="match status" value="1"/>
</dbReference>
<comment type="subcellular location">
    <subcellularLocation>
        <location evidence="2">Cytoplasmic vesicle</location>
        <location evidence="2">COPI-coated vesicle membrane</location>
        <topology evidence="2">Peripheral membrane protein</topology>
        <orientation evidence="2">Cytoplasmic side</orientation>
    </subcellularLocation>
    <subcellularLocation>
        <location evidence="1">Golgi apparatus membrane</location>
        <topology evidence="1">Peripheral membrane protein</topology>
        <orientation evidence="1">Cytoplasmic side</orientation>
    </subcellularLocation>
</comment>
<dbReference type="Gene3D" id="2.130.10.10">
    <property type="entry name" value="YVTN repeat-like/Quinoprotein amine dehydrogenase"/>
    <property type="match status" value="1"/>
</dbReference>
<comment type="caution">
    <text evidence="11">The sequence shown here is derived from an EMBL/GenBank/DDBJ whole genome shotgun (WGS) entry which is preliminary data.</text>
</comment>
<gene>
    <name evidence="11" type="ORF">ODALV1_LOCUS22547</name>
</gene>
<keyword evidence="6" id="KW-0653">Protein transport</keyword>
<keyword evidence="7" id="KW-0333">Golgi apparatus</keyword>
<evidence type="ECO:0000256" key="2">
    <source>
        <dbReference type="ARBA" id="ARBA00004347"/>
    </source>
</evidence>
<keyword evidence="3 9" id="KW-0853">WD repeat</keyword>
<dbReference type="SMART" id="SM00320">
    <property type="entry name" value="WD40"/>
    <property type="match status" value="7"/>
</dbReference>
<evidence type="ECO:0000256" key="4">
    <source>
        <dbReference type="ARBA" id="ARBA00022737"/>
    </source>
</evidence>
<accession>A0ABP1RIC5</accession>
<feature type="domain" description="COPA/B second beta-propeller" evidence="10">
    <location>
        <begin position="405"/>
        <end position="555"/>
    </location>
</feature>
<evidence type="ECO:0000259" key="10">
    <source>
        <dbReference type="Pfam" id="PF04053"/>
    </source>
</evidence>
<protein>
    <recommendedName>
        <fullName evidence="10">COPA/B second beta-propeller domain-containing protein</fullName>
    </recommendedName>
</protein>
<evidence type="ECO:0000313" key="11">
    <source>
        <dbReference type="EMBL" id="CAL8128782.1"/>
    </source>
</evidence>
<feature type="repeat" description="WD" evidence="9">
    <location>
        <begin position="267"/>
        <end position="308"/>
    </location>
</feature>
<keyword evidence="4" id="KW-0677">Repeat</keyword>
<dbReference type="InterPro" id="IPR050844">
    <property type="entry name" value="Coatomer_complex_subunit"/>
</dbReference>
<name>A0ABP1RIC5_9HEXA</name>
<sequence length="576" mass="66930">MRPTINYQSISLLLSSDIPEEEDDVEVVRVICGAGRLRARTRIKVEADDVRLYEKEHKEKLGEMLIKFETKSARVKGLSFHPRRPWILASLHTGSIQLWDYEMKARLDTFEDHDGPVRGLSFHNQQPLFVSGGDDYKVKLWNYKQRRCVFTFMGHLDYVRTTYFHKTHPWILSASDDQTIRIWNWQSRNCLSILTGHNNYVMCAQWHPTDEDLVVSASLDTTVRVWDISRLRKKLTDRSISQVERFQDQRKSPELFGPPDSVVRHLLDGHSAGVNWATFHPTLPIIVSGADDRTVKLWRMNESKCWEIDTCRGHYNNVCCVVFHPNQEIVLSNSEDKSIRVWCTSRRTCLFTFRRERDRFWVVESHPSQTLFAAGHDSGLMIFKLERERPAYAIHGNLMYYIKEKFVRRFDLTTLKDQAIFQLKGGSHPNVRNLSYNIAENAVLLASRLHKSDNGSYELYVIPSTGTARETSSNSHPSPESLDCKKGTGVKATWVARNKFAVLDWNHHLVIKNMKNEVSKKIQLPRTCDDIFFAGTGMLLLREPETVTLYDVQLKRKAYFLKPFYSIKITFIFHVI</sequence>
<keyword evidence="5" id="KW-0931">ER-Golgi transport</keyword>
<dbReference type="InterPro" id="IPR019775">
    <property type="entry name" value="WD40_repeat_CS"/>
</dbReference>
<evidence type="ECO:0000256" key="1">
    <source>
        <dbReference type="ARBA" id="ARBA00004255"/>
    </source>
</evidence>
<dbReference type="InterPro" id="IPR015943">
    <property type="entry name" value="WD40/YVTN_repeat-like_dom_sf"/>
</dbReference>
<dbReference type="InterPro" id="IPR020472">
    <property type="entry name" value="WD40_PAC1"/>
</dbReference>
<keyword evidence="12" id="KW-1185">Reference proteome</keyword>